<dbReference type="InterPro" id="IPR036869">
    <property type="entry name" value="J_dom_sf"/>
</dbReference>
<dbReference type="Gene3D" id="1.10.287.110">
    <property type="entry name" value="DnaJ domain"/>
    <property type="match status" value="1"/>
</dbReference>
<dbReference type="GeneID" id="28770688"/>
<evidence type="ECO:0000256" key="1">
    <source>
        <dbReference type="SAM" id="MobiDB-lite"/>
    </source>
</evidence>
<dbReference type="PROSITE" id="PS50076">
    <property type="entry name" value="DNAJ_2"/>
    <property type="match status" value="1"/>
</dbReference>
<dbReference type="Pfam" id="PF00226">
    <property type="entry name" value="DnaJ"/>
    <property type="match status" value="1"/>
</dbReference>
<dbReference type="InterPro" id="IPR001623">
    <property type="entry name" value="DnaJ_domain"/>
</dbReference>
<dbReference type="RefSeq" id="XP_018035985.1">
    <property type="nucleotide sequence ID" value="XM_018187202.1"/>
</dbReference>
<name>A0A177CFW6_9PLEO</name>
<dbReference type="PANTHER" id="PTHR44200:SF1">
    <property type="entry name" value="DNAJ HOMOLOG SUBFAMILY C MEMBER 7"/>
    <property type="match status" value="1"/>
</dbReference>
<dbReference type="CDD" id="cd06257">
    <property type="entry name" value="DnaJ"/>
    <property type="match status" value="1"/>
</dbReference>
<protein>
    <recommendedName>
        <fullName evidence="2">J domain-containing protein</fullName>
    </recommendedName>
</protein>
<keyword evidence="4" id="KW-1185">Reference proteome</keyword>
<evidence type="ECO:0000259" key="2">
    <source>
        <dbReference type="PROSITE" id="PS50076"/>
    </source>
</evidence>
<dbReference type="STRING" id="1460663.A0A177CFW6"/>
<sequence length="254" mass="29021">MDTVTTHYDTLGVTQAAAPAVIRGAYKALALLHHPDKTLRLPAEDRATHSSLFRSAQEAFDVLNNPSAKAAYDRKLQRASRSNSHSHVHSPTTSRRPNTIHVTSPEEKRALKVKIEQDIAYLRERRAKRDLEDAHMDIAALKFMAQTDAEMAAKYDEDALGHGHSRAYRATQMQVYLEKIEKRERKHEGWLENMARPRAPGMKPERPPTSYNIRTAAPSPKPAYNVRTATPMPKPANMEEYTWISFEPFWLYQY</sequence>
<dbReference type="PROSITE" id="PS00636">
    <property type="entry name" value="DNAJ_1"/>
    <property type="match status" value="1"/>
</dbReference>
<evidence type="ECO:0000313" key="3">
    <source>
        <dbReference type="EMBL" id="OAG05620.1"/>
    </source>
</evidence>
<dbReference type="SMART" id="SM00271">
    <property type="entry name" value="DnaJ"/>
    <property type="match status" value="1"/>
</dbReference>
<feature type="compositionally biased region" description="Polar residues" evidence="1">
    <location>
        <begin position="79"/>
        <end position="102"/>
    </location>
</feature>
<dbReference type="InterPro" id="IPR018253">
    <property type="entry name" value="DnaJ_domain_CS"/>
</dbReference>
<feature type="domain" description="J" evidence="2">
    <location>
        <begin position="6"/>
        <end position="76"/>
    </location>
</feature>
<proteinExistence type="predicted"/>
<dbReference type="OrthoDB" id="442087at2759"/>
<evidence type="ECO:0000313" key="4">
    <source>
        <dbReference type="Proteomes" id="UP000077069"/>
    </source>
</evidence>
<dbReference type="EMBL" id="KV441552">
    <property type="protein sequence ID" value="OAG05620.1"/>
    <property type="molecule type" value="Genomic_DNA"/>
</dbReference>
<dbReference type="InParanoid" id="A0A177CFW6"/>
<reference evidence="3 4" key="1">
    <citation type="submission" date="2016-05" db="EMBL/GenBank/DDBJ databases">
        <title>Comparative analysis of secretome profiles of manganese(II)-oxidizing ascomycete fungi.</title>
        <authorList>
            <consortium name="DOE Joint Genome Institute"/>
            <person name="Zeiner C.A."/>
            <person name="Purvine S.O."/>
            <person name="Zink E.M."/>
            <person name="Wu S."/>
            <person name="Pasa-Tolic L."/>
            <person name="Chaput D.L."/>
            <person name="Haridas S."/>
            <person name="Grigoriev I.V."/>
            <person name="Santelli C.M."/>
            <person name="Hansel C.M."/>
        </authorList>
    </citation>
    <scope>NUCLEOTIDE SEQUENCE [LARGE SCALE GENOMIC DNA]</scope>
    <source>
        <strain evidence="3 4">AP3s5-JAC2a</strain>
    </source>
</reference>
<dbReference type="PRINTS" id="PR00625">
    <property type="entry name" value="JDOMAIN"/>
</dbReference>
<organism evidence="3 4">
    <name type="scientific">Paraphaeosphaeria sporulosa</name>
    <dbReference type="NCBI Taxonomy" id="1460663"/>
    <lineage>
        <taxon>Eukaryota</taxon>
        <taxon>Fungi</taxon>
        <taxon>Dikarya</taxon>
        <taxon>Ascomycota</taxon>
        <taxon>Pezizomycotina</taxon>
        <taxon>Dothideomycetes</taxon>
        <taxon>Pleosporomycetidae</taxon>
        <taxon>Pleosporales</taxon>
        <taxon>Massarineae</taxon>
        <taxon>Didymosphaeriaceae</taxon>
        <taxon>Paraphaeosphaeria</taxon>
    </lineage>
</organism>
<gene>
    <name evidence="3" type="ORF">CC84DRAFT_730177</name>
</gene>
<feature type="region of interest" description="Disordered" evidence="1">
    <location>
        <begin position="71"/>
        <end position="102"/>
    </location>
</feature>
<dbReference type="AlphaFoldDB" id="A0A177CFW6"/>
<dbReference type="PANTHER" id="PTHR44200">
    <property type="entry name" value="DNAJ HOMOLOG SUBFAMILY C MEMBER 7"/>
    <property type="match status" value="1"/>
</dbReference>
<dbReference type="InterPro" id="IPR052758">
    <property type="entry name" value="SRC_co-chaperone"/>
</dbReference>
<accession>A0A177CFW6</accession>
<dbReference type="SUPFAM" id="SSF46565">
    <property type="entry name" value="Chaperone J-domain"/>
    <property type="match status" value="1"/>
</dbReference>
<dbReference type="Proteomes" id="UP000077069">
    <property type="component" value="Unassembled WGS sequence"/>
</dbReference>